<dbReference type="GO" id="GO:0071555">
    <property type="term" value="P:cell wall organization"/>
    <property type="evidence" value="ECO:0007669"/>
    <property type="project" value="UniProtKB-KW"/>
</dbReference>
<organism evidence="10 11">
    <name type="scientific">Anaeromicrobium sediminis</name>
    <dbReference type="NCBI Taxonomy" id="1478221"/>
    <lineage>
        <taxon>Bacteria</taxon>
        <taxon>Bacillati</taxon>
        <taxon>Bacillota</taxon>
        <taxon>Clostridia</taxon>
        <taxon>Peptostreptococcales</taxon>
        <taxon>Thermotaleaceae</taxon>
        <taxon>Anaeromicrobium</taxon>
    </lineage>
</organism>
<dbReference type="GO" id="GO:0009002">
    <property type="term" value="F:serine-type D-Ala-D-Ala carboxypeptidase activity"/>
    <property type="evidence" value="ECO:0007669"/>
    <property type="project" value="InterPro"/>
</dbReference>
<proteinExistence type="inferred from homology"/>
<name>A0A267MLY7_9FIRM</name>
<feature type="domain" description="Peptidase S11 D-alanyl-D-alanine carboxypeptidase A N-terminal" evidence="8">
    <location>
        <begin position="150"/>
        <end position="377"/>
    </location>
</feature>
<reference evidence="10 11" key="1">
    <citation type="submission" date="2017-06" db="EMBL/GenBank/DDBJ databases">
        <title>Draft genome sequence of anaerobic fermentative bacterium Anaeromicrobium sediminis DY2726D isolated from West Pacific Ocean sediments.</title>
        <authorList>
            <person name="Zeng X."/>
        </authorList>
    </citation>
    <scope>NUCLEOTIDE SEQUENCE [LARGE SCALE GENOMIC DNA]</scope>
    <source>
        <strain evidence="10 11">DY2726D</strain>
    </source>
</reference>
<keyword evidence="2" id="KW-0732">Signal</keyword>
<dbReference type="Gene3D" id="3.30.457.10">
    <property type="entry name" value="Copper amine oxidase-like, N-terminal domain"/>
    <property type="match status" value="1"/>
</dbReference>
<evidence type="ECO:0008006" key="12">
    <source>
        <dbReference type="Google" id="ProtNLM"/>
    </source>
</evidence>
<dbReference type="Pfam" id="PF07833">
    <property type="entry name" value="Cu_amine_oxidN1"/>
    <property type="match status" value="1"/>
</dbReference>
<evidence type="ECO:0000256" key="1">
    <source>
        <dbReference type="ARBA" id="ARBA00007164"/>
    </source>
</evidence>
<keyword evidence="11" id="KW-1185">Reference proteome</keyword>
<sequence>MISMKKYFVILLLLLTLGIWNIAYCQESMMVRFNGQEVNLSTPILVEENATLIPIRNVFEAAGAQVKWNSSDQSILVTKSEENIWLQVNSQKAKIGEREILLDVPVKIVNGNAVLPLTFISEVFSLKYEVDKENNTIIIYDSICGFPLTGKANILVEPKSGLILLEHNAHEKLKVGNVAKIMNLLLIFEAIENKEIALDDVVTISEEASKGQGAQLFMETGDKETVETLVKSITMMGANDSAIAMAEHIAGSKEEFLVLMNKKAKDLGMKDTHFANVVGFDFEDQFTSAYDIGIMARELIVKYPKIFEFTSMKKEKITRKSKELGELTFYLQNLNRLLNSYEGATGLITGYSAGADYCMVGTAEREGFQLIAVTLGTSKSKIRFEETRHMLDYGFENYDVLRMNLK</sequence>
<evidence type="ECO:0000256" key="2">
    <source>
        <dbReference type="ARBA" id="ARBA00022729"/>
    </source>
</evidence>
<evidence type="ECO:0000256" key="6">
    <source>
        <dbReference type="ARBA" id="ARBA00023316"/>
    </source>
</evidence>
<keyword evidence="4" id="KW-0133">Cell shape</keyword>
<dbReference type="AlphaFoldDB" id="A0A267MLY7"/>
<dbReference type="InterPro" id="IPR001967">
    <property type="entry name" value="Peptidase_S11_N"/>
</dbReference>
<evidence type="ECO:0000256" key="5">
    <source>
        <dbReference type="ARBA" id="ARBA00022984"/>
    </source>
</evidence>
<dbReference type="PANTHER" id="PTHR21581">
    <property type="entry name" value="D-ALANYL-D-ALANINE CARBOXYPEPTIDASE"/>
    <property type="match status" value="1"/>
</dbReference>
<evidence type="ECO:0000259" key="9">
    <source>
        <dbReference type="Pfam" id="PF07833"/>
    </source>
</evidence>
<dbReference type="PRINTS" id="PR00725">
    <property type="entry name" value="DADACBPTASE1"/>
</dbReference>
<protein>
    <recommendedName>
        <fullName evidence="12">Peptidase S11 D-alanyl-D-alanine carboxypeptidase A N-terminal domain-containing protein</fullName>
    </recommendedName>
</protein>
<dbReference type="Proteomes" id="UP000216024">
    <property type="component" value="Unassembled WGS sequence"/>
</dbReference>
<keyword evidence="3" id="KW-0378">Hydrolase</keyword>
<accession>A0A267MLY7</accession>
<dbReference type="InterPro" id="IPR036582">
    <property type="entry name" value="Mao_N_sf"/>
</dbReference>
<evidence type="ECO:0000313" key="11">
    <source>
        <dbReference type="Proteomes" id="UP000216024"/>
    </source>
</evidence>
<gene>
    <name evidence="10" type="ORF">CCE28_05875</name>
</gene>
<dbReference type="GO" id="GO:0008360">
    <property type="term" value="P:regulation of cell shape"/>
    <property type="evidence" value="ECO:0007669"/>
    <property type="project" value="UniProtKB-KW"/>
</dbReference>
<dbReference type="InterPro" id="IPR018044">
    <property type="entry name" value="Peptidase_S11"/>
</dbReference>
<evidence type="ECO:0000256" key="7">
    <source>
        <dbReference type="RuleBase" id="RU004016"/>
    </source>
</evidence>
<dbReference type="GO" id="GO:0009252">
    <property type="term" value="P:peptidoglycan biosynthetic process"/>
    <property type="evidence" value="ECO:0007669"/>
    <property type="project" value="UniProtKB-KW"/>
</dbReference>
<dbReference type="GO" id="GO:0006508">
    <property type="term" value="P:proteolysis"/>
    <property type="evidence" value="ECO:0007669"/>
    <property type="project" value="InterPro"/>
</dbReference>
<dbReference type="Gene3D" id="3.40.710.10">
    <property type="entry name" value="DD-peptidase/beta-lactamase superfamily"/>
    <property type="match status" value="1"/>
</dbReference>
<dbReference type="EMBL" id="NIBG01000003">
    <property type="protein sequence ID" value="PAB60422.1"/>
    <property type="molecule type" value="Genomic_DNA"/>
</dbReference>
<evidence type="ECO:0000259" key="8">
    <source>
        <dbReference type="Pfam" id="PF00768"/>
    </source>
</evidence>
<feature type="domain" description="Copper amine oxidase-like N-terminal" evidence="9">
    <location>
        <begin position="33"/>
        <end position="139"/>
    </location>
</feature>
<dbReference type="PANTHER" id="PTHR21581:SF6">
    <property type="entry name" value="TRAFFICKING PROTEIN PARTICLE COMPLEX SUBUNIT 12"/>
    <property type="match status" value="1"/>
</dbReference>
<dbReference type="SUPFAM" id="SSF56601">
    <property type="entry name" value="beta-lactamase/transpeptidase-like"/>
    <property type="match status" value="1"/>
</dbReference>
<dbReference type="InterPro" id="IPR012854">
    <property type="entry name" value="Cu_amine_oxidase-like_N"/>
</dbReference>
<comment type="caution">
    <text evidence="10">The sequence shown here is derived from an EMBL/GenBank/DDBJ whole genome shotgun (WGS) entry which is preliminary data.</text>
</comment>
<dbReference type="InterPro" id="IPR012338">
    <property type="entry name" value="Beta-lactam/transpept-like"/>
</dbReference>
<keyword evidence="5" id="KW-0573">Peptidoglycan synthesis</keyword>
<dbReference type="Pfam" id="PF00768">
    <property type="entry name" value="Peptidase_S11"/>
    <property type="match status" value="1"/>
</dbReference>
<dbReference type="SUPFAM" id="SSF55383">
    <property type="entry name" value="Copper amine oxidase, domain N"/>
    <property type="match status" value="1"/>
</dbReference>
<dbReference type="OrthoDB" id="1701915at2"/>
<evidence type="ECO:0000256" key="3">
    <source>
        <dbReference type="ARBA" id="ARBA00022801"/>
    </source>
</evidence>
<evidence type="ECO:0000313" key="10">
    <source>
        <dbReference type="EMBL" id="PAB60422.1"/>
    </source>
</evidence>
<comment type="similarity">
    <text evidence="1 7">Belongs to the peptidase S11 family.</text>
</comment>
<keyword evidence="6" id="KW-0961">Cell wall biogenesis/degradation</keyword>
<evidence type="ECO:0000256" key="4">
    <source>
        <dbReference type="ARBA" id="ARBA00022960"/>
    </source>
</evidence>